<protein>
    <submittedName>
        <fullName evidence="1">Uncharacterized protein</fullName>
    </submittedName>
</protein>
<gene>
    <name evidence="1" type="ORF">LX64_02726</name>
</gene>
<reference evidence="1 2" key="1">
    <citation type="submission" date="2018-06" db="EMBL/GenBank/DDBJ databases">
        <title>Genomic Encyclopedia of Archaeal and Bacterial Type Strains, Phase II (KMG-II): from individual species to whole genera.</title>
        <authorList>
            <person name="Goeker M."/>
        </authorList>
    </citation>
    <scope>NUCLEOTIDE SEQUENCE [LARGE SCALE GENOMIC DNA]</scope>
    <source>
        <strain evidence="1 2">DSM 23857</strain>
    </source>
</reference>
<evidence type="ECO:0000313" key="1">
    <source>
        <dbReference type="EMBL" id="RAJ03849.1"/>
    </source>
</evidence>
<sequence length="80" mass="9337">MEIEKAGTKNILQDAHNFVLGIPKSFRDRVCEECGWSEATFYRRAKSKNGFSNAEREKIISVMNQILRKSMLLQQKKFKI</sequence>
<accession>A0A327QH24</accession>
<organism evidence="1 2">
    <name type="scientific">Chitinophaga skermanii</name>
    <dbReference type="NCBI Taxonomy" id="331697"/>
    <lineage>
        <taxon>Bacteria</taxon>
        <taxon>Pseudomonadati</taxon>
        <taxon>Bacteroidota</taxon>
        <taxon>Chitinophagia</taxon>
        <taxon>Chitinophagales</taxon>
        <taxon>Chitinophagaceae</taxon>
        <taxon>Chitinophaga</taxon>
    </lineage>
</organism>
<keyword evidence="2" id="KW-1185">Reference proteome</keyword>
<proteinExistence type="predicted"/>
<evidence type="ECO:0000313" key="2">
    <source>
        <dbReference type="Proteomes" id="UP000249547"/>
    </source>
</evidence>
<name>A0A327QH24_9BACT</name>
<comment type="caution">
    <text evidence="1">The sequence shown here is derived from an EMBL/GenBank/DDBJ whole genome shotgun (WGS) entry which is preliminary data.</text>
</comment>
<dbReference type="OrthoDB" id="672834at2"/>
<dbReference type="Proteomes" id="UP000249547">
    <property type="component" value="Unassembled WGS sequence"/>
</dbReference>
<dbReference type="EMBL" id="QLLL01000005">
    <property type="protein sequence ID" value="RAJ03849.1"/>
    <property type="molecule type" value="Genomic_DNA"/>
</dbReference>
<dbReference type="AlphaFoldDB" id="A0A327QH24"/>
<dbReference type="RefSeq" id="WP_111598183.1">
    <property type="nucleotide sequence ID" value="NZ_QLLL01000005.1"/>
</dbReference>